<dbReference type="EMBL" id="FLRA01000006">
    <property type="protein sequence ID" value="SBT17022.1"/>
    <property type="molecule type" value="Genomic_DNA"/>
</dbReference>
<evidence type="ECO:0000256" key="1">
    <source>
        <dbReference type="SAM" id="SignalP"/>
    </source>
</evidence>
<accession>A0A1C3JPE9</accession>
<evidence type="ECO:0000313" key="2">
    <source>
        <dbReference type="EMBL" id="SBT17022.1"/>
    </source>
</evidence>
<protein>
    <recommendedName>
        <fullName evidence="6">DUF1460 domain-containing protein</fullName>
    </recommendedName>
</protein>
<dbReference type="EMBL" id="FLRB01000007">
    <property type="protein sequence ID" value="SBT20671.1"/>
    <property type="molecule type" value="Genomic_DNA"/>
</dbReference>
<evidence type="ECO:0000313" key="5">
    <source>
        <dbReference type="Proteomes" id="UP000092871"/>
    </source>
</evidence>
<evidence type="ECO:0000313" key="3">
    <source>
        <dbReference type="EMBL" id="SBT20671.1"/>
    </source>
</evidence>
<feature type="chain" id="PRO_5008676920" description="DUF1460 domain-containing protein" evidence="1">
    <location>
        <begin position="22"/>
        <end position="317"/>
    </location>
</feature>
<reference evidence="3 4" key="2">
    <citation type="submission" date="2016-06" db="EMBL/GenBank/DDBJ databases">
        <authorList>
            <person name="Rodrigo-Torres L."/>
            <person name="Arahal D.R."/>
        </authorList>
    </citation>
    <scope>NUCLEOTIDE SEQUENCE [LARGE SCALE GENOMIC DNA]</scope>
    <source>
        <strain evidence="3 4">CECT 5116</strain>
    </source>
</reference>
<dbReference type="OrthoDB" id="8740273at2"/>
<dbReference type="Gene3D" id="1.10.3670.10">
    <property type="entry name" value="Putative xylanase like domain"/>
    <property type="match status" value="1"/>
</dbReference>
<organism evidence="2 5">
    <name type="scientific">Marinomonas gallaica</name>
    <dbReference type="NCBI Taxonomy" id="1806667"/>
    <lineage>
        <taxon>Bacteria</taxon>
        <taxon>Pseudomonadati</taxon>
        <taxon>Pseudomonadota</taxon>
        <taxon>Gammaproteobacteria</taxon>
        <taxon>Oceanospirillales</taxon>
        <taxon>Oceanospirillaceae</taxon>
        <taxon>Marinomonas</taxon>
    </lineage>
</organism>
<dbReference type="Gene3D" id="1.10.287.520">
    <property type="entry name" value="Helix hairpin bin"/>
    <property type="match status" value="1"/>
</dbReference>
<keyword evidence="4" id="KW-1185">Reference proteome</keyword>
<sequence length="317" mass="35900">MLSSICKLPMTLVLTSIALHAAQSHAQPEFLTLIDSIANTKMTTANRMEVLSASLMNRPYVDGNLGEGEKGRYDQDPLFRFDAFDCTTYVETVLAGALSSHAQDFPQHMQKIRYQQGIVSFVTRNHFTSADWIPNNQWLLEDITATVGQGFERFAETVIDKKAWYQAMSEDRLQGLSATVNKQTLLDDLHQEGLPFSPEPVKTPYIPLTALFIVQPARADTTQSYVEDTDINQALLDRIPSGSIISMVRPNYDVKQWIGTNLNVTHQSIAIRKDGRLYLRHASQLQRKVVDERFTDYFSKYLINSSLKGFNIQQPTF</sequence>
<dbReference type="Gene3D" id="2.30.260.10">
    <property type="entry name" value="putative xylanase like domain"/>
    <property type="match status" value="1"/>
</dbReference>
<proteinExistence type="predicted"/>
<evidence type="ECO:0000313" key="4">
    <source>
        <dbReference type="Proteomes" id="UP000092840"/>
    </source>
</evidence>
<name>A0A1C3JPE9_9GAMM</name>
<dbReference type="AlphaFoldDB" id="A0A1C3JPE9"/>
<dbReference type="Pfam" id="PF07313">
    <property type="entry name" value="AmiA-like"/>
    <property type="match status" value="1"/>
</dbReference>
<reference evidence="2 5" key="1">
    <citation type="submission" date="2016-06" db="EMBL/GenBank/DDBJ databases">
        <authorList>
            <person name="Kjaerup R.B."/>
            <person name="Dalgaard T.S."/>
            <person name="Juul-Madsen H.R."/>
        </authorList>
    </citation>
    <scope>NUCLEOTIDE SEQUENCE [LARGE SCALE GENOMIC DNA]</scope>
    <source>
        <strain evidence="2 5">CECT 5115</strain>
    </source>
</reference>
<feature type="signal peptide" evidence="1">
    <location>
        <begin position="1"/>
        <end position="21"/>
    </location>
</feature>
<evidence type="ECO:0008006" key="6">
    <source>
        <dbReference type="Google" id="ProtNLM"/>
    </source>
</evidence>
<gene>
    <name evidence="2" type="ORF">MGA5115_01110</name>
    <name evidence="3" type="ORF">MGA5116_01258</name>
</gene>
<keyword evidence="1" id="KW-0732">Signal</keyword>
<dbReference type="Proteomes" id="UP000092871">
    <property type="component" value="Unassembled WGS sequence"/>
</dbReference>
<dbReference type="InterPro" id="IPR038765">
    <property type="entry name" value="Papain-like_cys_pep_sf"/>
</dbReference>
<dbReference type="Proteomes" id="UP000092840">
    <property type="component" value="Unassembled WGS sequence"/>
</dbReference>
<dbReference type="SUPFAM" id="SSF54001">
    <property type="entry name" value="Cysteine proteinases"/>
    <property type="match status" value="1"/>
</dbReference>
<dbReference type="InterPro" id="IPR010846">
    <property type="entry name" value="AmiA-like"/>
</dbReference>